<comment type="caution">
    <text evidence="1">The sequence shown here is derived from an EMBL/GenBank/DDBJ whole genome shotgun (WGS) entry which is preliminary data.</text>
</comment>
<sequence>MASNTQGANDSPNYDRSRYFLEIRLVPDHNITKNPQLWLVTIQLHCHDLPQLMREGLFWTTSNVAPGLGYFEESNSKSSRLIKPFSVVRGWKLSEFADKQCRWSGGIYVNAHSVQTVSSFQIHWLSRQNISRVRATDKQGRGVFEYNHQNPGRNINCIYDDLQPSRGSWWFWPMESVPHRVQGCVEKPEVSTYNPRAVLGGFGRWNRCLTGFRGVLRSLRSAA</sequence>
<keyword evidence="2" id="KW-1185">Reference proteome</keyword>
<organism evidence="1 2">
    <name type="scientific">Diplogelasinospora grovesii</name>
    <dbReference type="NCBI Taxonomy" id="303347"/>
    <lineage>
        <taxon>Eukaryota</taxon>
        <taxon>Fungi</taxon>
        <taxon>Dikarya</taxon>
        <taxon>Ascomycota</taxon>
        <taxon>Pezizomycotina</taxon>
        <taxon>Sordariomycetes</taxon>
        <taxon>Sordariomycetidae</taxon>
        <taxon>Sordariales</taxon>
        <taxon>Diplogelasinosporaceae</taxon>
        <taxon>Diplogelasinospora</taxon>
    </lineage>
</organism>
<gene>
    <name evidence="1" type="ORF">QBC46DRAFT_377663</name>
</gene>
<evidence type="ECO:0000313" key="2">
    <source>
        <dbReference type="Proteomes" id="UP001303473"/>
    </source>
</evidence>
<dbReference type="AlphaFoldDB" id="A0AAN6NCQ7"/>
<reference evidence="2" key="1">
    <citation type="journal article" date="2023" name="Mol. Phylogenet. Evol.">
        <title>Genome-scale phylogeny and comparative genomics of the fungal order Sordariales.</title>
        <authorList>
            <person name="Hensen N."/>
            <person name="Bonometti L."/>
            <person name="Westerberg I."/>
            <person name="Brannstrom I.O."/>
            <person name="Guillou S."/>
            <person name="Cros-Aarteil S."/>
            <person name="Calhoun S."/>
            <person name="Haridas S."/>
            <person name="Kuo A."/>
            <person name="Mondo S."/>
            <person name="Pangilinan J."/>
            <person name="Riley R."/>
            <person name="LaButti K."/>
            <person name="Andreopoulos B."/>
            <person name="Lipzen A."/>
            <person name="Chen C."/>
            <person name="Yan M."/>
            <person name="Daum C."/>
            <person name="Ng V."/>
            <person name="Clum A."/>
            <person name="Steindorff A."/>
            <person name="Ohm R.A."/>
            <person name="Martin F."/>
            <person name="Silar P."/>
            <person name="Natvig D.O."/>
            <person name="Lalanne C."/>
            <person name="Gautier V."/>
            <person name="Ament-Velasquez S.L."/>
            <person name="Kruys A."/>
            <person name="Hutchinson M.I."/>
            <person name="Powell A.J."/>
            <person name="Barry K."/>
            <person name="Miller A.N."/>
            <person name="Grigoriev I.V."/>
            <person name="Debuchy R."/>
            <person name="Gladieux P."/>
            <person name="Hiltunen Thoren M."/>
            <person name="Johannesson H."/>
        </authorList>
    </citation>
    <scope>NUCLEOTIDE SEQUENCE [LARGE SCALE GENOMIC DNA]</scope>
    <source>
        <strain evidence="2">CBS 340.73</strain>
    </source>
</reference>
<dbReference type="Proteomes" id="UP001303473">
    <property type="component" value="Unassembled WGS sequence"/>
</dbReference>
<evidence type="ECO:0000313" key="1">
    <source>
        <dbReference type="EMBL" id="KAK3943372.1"/>
    </source>
</evidence>
<accession>A0AAN6NCQ7</accession>
<dbReference type="EMBL" id="MU853766">
    <property type="protein sequence ID" value="KAK3943372.1"/>
    <property type="molecule type" value="Genomic_DNA"/>
</dbReference>
<name>A0AAN6NCQ7_9PEZI</name>
<proteinExistence type="predicted"/>
<protein>
    <submittedName>
        <fullName evidence="1">Uncharacterized protein</fullName>
    </submittedName>
</protein>